<name>D3S1K8_FERPA</name>
<sequence>MANYNPDIEYLDRRLEILLLKSYPNLLNKLSNVGTSFNEFKGWTPLKLVALSYFVQPYLNIIKSSLENKGMPTTLVYIDLFSGSGINKVGRYALVGSPIIAIDCATKAKRQFDYLFFVDNNREYAKSLEERLKFLESVEVHEQGKLFPEKKFSWISGKYEVLPKDANIAIDKIVAFLNKLSHKNYLAFLDPYKWQLEWRTLKKLLEIQYGDLFITLQATLIAKEIGRVESLSENTKKELSKFFGEPEEVWVKLNKESKVKKFYINKIKNYRKYVKDIMIQGRTSRGAKFKYYLIFATRKEKPPWKAAIERLKRVIESYSGDIVEHAIKRLYGDAVRITDFLED</sequence>
<evidence type="ECO:0008006" key="3">
    <source>
        <dbReference type="Google" id="ProtNLM"/>
    </source>
</evidence>
<proteinExistence type="predicted"/>
<protein>
    <recommendedName>
        <fullName evidence="3">Three-Cys-motif partner protein TcmP</fullName>
    </recommendedName>
</protein>
<gene>
    <name evidence="1" type="ordered locus">Ferp_2354</name>
</gene>
<dbReference type="RefSeq" id="WP_012966808.1">
    <property type="nucleotide sequence ID" value="NC_013849.1"/>
</dbReference>
<dbReference type="InterPro" id="IPR031009">
    <property type="entry name" value="Tcm_partner"/>
</dbReference>
<evidence type="ECO:0000313" key="2">
    <source>
        <dbReference type="Proteomes" id="UP000002613"/>
    </source>
</evidence>
<reference evidence="2" key="1">
    <citation type="submission" date="2010-02" db="EMBL/GenBank/DDBJ databases">
        <title>Complete sequence of Ferroglobus placidus DSM 10642.</title>
        <authorList>
            <consortium name="US DOE Joint Genome Institute"/>
            <person name="Lucas S."/>
            <person name="Copeland A."/>
            <person name="Lapidus A."/>
            <person name="Cheng J.-F."/>
            <person name="Bruce D."/>
            <person name="Goodwin L."/>
            <person name="Pitluck S."/>
            <person name="Saunders E."/>
            <person name="Brettin T."/>
            <person name="Detter J.C."/>
            <person name="Han C."/>
            <person name="Tapia R."/>
            <person name="Larimer F."/>
            <person name="Land M."/>
            <person name="Hauser L."/>
            <person name="Kyrpides N."/>
            <person name="Ivanova N."/>
            <person name="Holmes D."/>
            <person name="Lovley D."/>
            <person name="Kyrpides N."/>
            <person name="Anderson I.J."/>
            <person name="Woyke T."/>
        </authorList>
    </citation>
    <scope>NUCLEOTIDE SEQUENCE [LARGE SCALE GENOMIC DNA]</scope>
    <source>
        <strain evidence="2">DSM 10642 / AEDII12DO</strain>
    </source>
</reference>
<dbReference type="AlphaFoldDB" id="D3S1K8"/>
<dbReference type="eggNOG" id="arCOG08191">
    <property type="taxonomic scope" value="Archaea"/>
</dbReference>
<reference evidence="1 2" key="2">
    <citation type="journal article" date="2011" name="Stand. Genomic Sci.">
        <title>Complete genome sequence of Ferroglobus placidus AEDII12DO.</title>
        <authorList>
            <person name="Anderson I."/>
            <person name="Risso C."/>
            <person name="Holmes D."/>
            <person name="Lucas S."/>
            <person name="Copeland A."/>
            <person name="Lapidus A."/>
            <person name="Cheng J.F."/>
            <person name="Bruce D."/>
            <person name="Goodwin L."/>
            <person name="Pitluck S."/>
            <person name="Saunders E."/>
            <person name="Brettin T."/>
            <person name="Detter J.C."/>
            <person name="Han C."/>
            <person name="Tapia R."/>
            <person name="Larimer F."/>
            <person name="Land M."/>
            <person name="Hauser L."/>
            <person name="Woyke T."/>
            <person name="Lovley D."/>
            <person name="Kyrpides N."/>
            <person name="Ivanova N."/>
        </authorList>
    </citation>
    <scope>NUCLEOTIDE SEQUENCE [LARGE SCALE GENOMIC DNA]</scope>
    <source>
        <strain evidence="2">DSM 10642 / AEDII12DO</strain>
    </source>
</reference>
<dbReference type="STRING" id="589924.Ferp_2354"/>
<dbReference type="KEGG" id="fpl:Ferp_2354"/>
<evidence type="ECO:0000313" key="1">
    <source>
        <dbReference type="EMBL" id="ADC66472.1"/>
    </source>
</evidence>
<dbReference type="HOGENOM" id="CLU_807989_0_0_2"/>
<dbReference type="PaxDb" id="589924-Ferp_2354"/>
<dbReference type="OrthoDB" id="387409at2157"/>
<dbReference type="EMBL" id="CP001899">
    <property type="protein sequence ID" value="ADC66472.1"/>
    <property type="molecule type" value="Genomic_DNA"/>
</dbReference>
<organism evidence="1 2">
    <name type="scientific">Ferroglobus placidus (strain DSM 10642 / AEDII12DO)</name>
    <dbReference type="NCBI Taxonomy" id="589924"/>
    <lineage>
        <taxon>Archaea</taxon>
        <taxon>Methanobacteriati</taxon>
        <taxon>Methanobacteriota</taxon>
        <taxon>Archaeoglobi</taxon>
        <taxon>Archaeoglobales</taxon>
        <taxon>Archaeoglobaceae</taxon>
        <taxon>Ferroglobus</taxon>
    </lineage>
</organism>
<dbReference type="NCBIfam" id="TIGR04474">
    <property type="entry name" value="tcm_partner"/>
    <property type="match status" value="1"/>
</dbReference>
<dbReference type="Proteomes" id="UP000002613">
    <property type="component" value="Chromosome"/>
</dbReference>
<accession>D3S1K8</accession>
<dbReference type="GeneID" id="8779895"/>
<keyword evidence="2" id="KW-1185">Reference proteome</keyword>